<accession>A0A917LP18</accession>
<evidence type="ECO:0008006" key="3">
    <source>
        <dbReference type="Google" id="ProtNLM"/>
    </source>
</evidence>
<name>A0A917LP18_9FLAO</name>
<gene>
    <name evidence="1" type="ORF">GCM10010976_17720</name>
</gene>
<proteinExistence type="predicted"/>
<dbReference type="SUPFAM" id="SSF69360">
    <property type="entry name" value="Cell wall binding repeat"/>
    <property type="match status" value="1"/>
</dbReference>
<organism evidence="1 2">
    <name type="scientific">Bizionia arctica</name>
    <dbReference type="NCBI Taxonomy" id="1495645"/>
    <lineage>
        <taxon>Bacteria</taxon>
        <taxon>Pseudomonadati</taxon>
        <taxon>Bacteroidota</taxon>
        <taxon>Flavobacteriia</taxon>
        <taxon>Flavobacteriales</taxon>
        <taxon>Flavobacteriaceae</taxon>
        <taxon>Bizionia</taxon>
    </lineage>
</organism>
<dbReference type="EMBL" id="BMFQ01000002">
    <property type="protein sequence ID" value="GGG46726.1"/>
    <property type="molecule type" value="Genomic_DNA"/>
</dbReference>
<comment type="caution">
    <text evidence="1">The sequence shown here is derived from an EMBL/GenBank/DDBJ whole genome shotgun (WGS) entry which is preliminary data.</text>
</comment>
<dbReference type="PANTHER" id="PTHR37841:SF1">
    <property type="entry name" value="DUF3298 DOMAIN-CONTAINING PROTEIN"/>
    <property type="match status" value="1"/>
</dbReference>
<evidence type="ECO:0000313" key="1">
    <source>
        <dbReference type="EMBL" id="GGG46726.1"/>
    </source>
</evidence>
<dbReference type="PANTHER" id="PTHR37841">
    <property type="entry name" value="GLR2918 PROTEIN"/>
    <property type="match status" value="1"/>
</dbReference>
<sequence>MFRYIIRRNGKYGFINENGEEVIKPVFERVSEFNEGLAWAVIERNEKWFSGFINENGEWQIEPTFSGYGWSMFETSLFSEGLAPIQSDNKKMMYINRLGDPVTDSIYDQAFHFSENRALVSINGLFGFIDALGNQVINCQYGINQAFEYNSRFSEGLAMVRFNIGNDGLESENNYGYINKSGEIVFEPENYYGNAFSEGFAMVKDGFDYYFINLEGEIPFEKTSQVATMFSEGLANIYDNETESFGFINTSGEWSIEPKFKESLRFSDGLACVKRLGMKAKGYIDKKGQIVISEKFKTALPFKNGLAYVDQGKQKGYINKLGEFIWQSK</sequence>
<protein>
    <recommendedName>
        <fullName evidence="3">WG repeat-containing protein</fullName>
    </recommendedName>
</protein>
<dbReference type="InterPro" id="IPR032774">
    <property type="entry name" value="WG_beta_rep"/>
</dbReference>
<dbReference type="Pfam" id="PF14903">
    <property type="entry name" value="WG_beta_rep"/>
    <property type="match status" value="6"/>
</dbReference>
<evidence type="ECO:0000313" key="2">
    <source>
        <dbReference type="Proteomes" id="UP000625976"/>
    </source>
</evidence>
<reference evidence="1" key="2">
    <citation type="submission" date="2020-09" db="EMBL/GenBank/DDBJ databases">
        <authorList>
            <person name="Sun Q."/>
            <person name="Zhou Y."/>
        </authorList>
    </citation>
    <scope>NUCLEOTIDE SEQUENCE</scope>
    <source>
        <strain evidence="1">CGMCC 1.12751</strain>
    </source>
</reference>
<keyword evidence="2" id="KW-1185">Reference proteome</keyword>
<dbReference type="Proteomes" id="UP000625976">
    <property type="component" value="Unassembled WGS sequence"/>
</dbReference>
<dbReference type="AlphaFoldDB" id="A0A917LP18"/>
<dbReference type="RefSeq" id="WP_188463957.1">
    <property type="nucleotide sequence ID" value="NZ_BMFQ01000002.1"/>
</dbReference>
<reference evidence="1" key="1">
    <citation type="journal article" date="2014" name="Int. J. Syst. Evol. Microbiol.">
        <title>Complete genome sequence of Corynebacterium casei LMG S-19264T (=DSM 44701T), isolated from a smear-ripened cheese.</title>
        <authorList>
            <consortium name="US DOE Joint Genome Institute (JGI-PGF)"/>
            <person name="Walter F."/>
            <person name="Albersmeier A."/>
            <person name="Kalinowski J."/>
            <person name="Ruckert C."/>
        </authorList>
    </citation>
    <scope>NUCLEOTIDE SEQUENCE</scope>
    <source>
        <strain evidence="1">CGMCC 1.12751</strain>
    </source>
</reference>